<reference evidence="2" key="1">
    <citation type="submission" date="2021-12" db="EMBL/GenBank/DDBJ databases">
        <title>Convergent genome expansion in fungi linked to evolution of root-endophyte symbiosis.</title>
        <authorList>
            <consortium name="DOE Joint Genome Institute"/>
            <person name="Ke Y.-H."/>
            <person name="Bonito G."/>
            <person name="Liao H.-L."/>
            <person name="Looney B."/>
            <person name="Rojas-Flechas A."/>
            <person name="Nash J."/>
            <person name="Hameed K."/>
            <person name="Schadt C."/>
            <person name="Martin F."/>
            <person name="Crous P.W."/>
            <person name="Miettinen O."/>
            <person name="Magnuson J.K."/>
            <person name="Labbe J."/>
            <person name="Jacobson D."/>
            <person name="Doktycz M.J."/>
            <person name="Veneault-Fourrey C."/>
            <person name="Kuo A."/>
            <person name="Mondo S."/>
            <person name="Calhoun S."/>
            <person name="Riley R."/>
            <person name="Ohm R."/>
            <person name="LaButti K."/>
            <person name="Andreopoulos B."/>
            <person name="Pangilinan J."/>
            <person name="Nolan M."/>
            <person name="Tritt A."/>
            <person name="Clum A."/>
            <person name="Lipzen A."/>
            <person name="Daum C."/>
            <person name="Barry K."/>
            <person name="Grigoriev I.V."/>
            <person name="Vilgalys R."/>
        </authorList>
    </citation>
    <scope>NUCLEOTIDE SEQUENCE</scope>
    <source>
        <strain evidence="2">PMI_201</strain>
    </source>
</reference>
<feature type="transmembrane region" description="Helical" evidence="1">
    <location>
        <begin position="12"/>
        <end position="31"/>
    </location>
</feature>
<dbReference type="AlphaFoldDB" id="A0AAD4PW67"/>
<dbReference type="RefSeq" id="XP_046068155.1">
    <property type="nucleotide sequence ID" value="XM_046220977.1"/>
</dbReference>
<evidence type="ECO:0008006" key="4">
    <source>
        <dbReference type="Google" id="ProtNLM"/>
    </source>
</evidence>
<sequence length="261" mass="27390">MHQIIRTLFQRLILFFIWGWMFIVVGPVVLATSGTVSFEGSPAFASQRPCVQDDCFGSDTLGNPYLLASDIGCETNPVENECFCRPDLQEGAKSYLSSCVYSACNQMTLDVNSAIKIYTDYCTNNGFTAATTSSPASTTSGTRYSPATMTVTVVQTVSVAGAPQPTTTTSTSYLSSTQLPTSQTTSHTFIGQTTQSPTTTIITMASGSSNSSSGSSNGNGLDVGGIVGIVVGILGFLATAVGSWFSYKALKNKKTSSANIP</sequence>
<protein>
    <recommendedName>
        <fullName evidence="4">Extracellular membrane protein CFEM domain-containing protein</fullName>
    </recommendedName>
</protein>
<feature type="transmembrane region" description="Helical" evidence="1">
    <location>
        <begin position="223"/>
        <end position="247"/>
    </location>
</feature>
<keyword evidence="1" id="KW-0812">Transmembrane</keyword>
<keyword evidence="1" id="KW-0472">Membrane</keyword>
<dbReference type="EMBL" id="JAJTJA010000011">
    <property type="protein sequence ID" value="KAH8692158.1"/>
    <property type="molecule type" value="Genomic_DNA"/>
</dbReference>
<name>A0AAD4PW67_9EURO</name>
<gene>
    <name evidence="2" type="ORF">BGW36DRAFT_431383</name>
</gene>
<keyword evidence="1" id="KW-1133">Transmembrane helix</keyword>
<dbReference type="GeneID" id="70251264"/>
<evidence type="ECO:0000313" key="2">
    <source>
        <dbReference type="EMBL" id="KAH8692158.1"/>
    </source>
</evidence>
<proteinExistence type="predicted"/>
<organism evidence="2 3">
    <name type="scientific">Talaromyces proteolyticus</name>
    <dbReference type="NCBI Taxonomy" id="1131652"/>
    <lineage>
        <taxon>Eukaryota</taxon>
        <taxon>Fungi</taxon>
        <taxon>Dikarya</taxon>
        <taxon>Ascomycota</taxon>
        <taxon>Pezizomycotina</taxon>
        <taxon>Eurotiomycetes</taxon>
        <taxon>Eurotiomycetidae</taxon>
        <taxon>Eurotiales</taxon>
        <taxon>Trichocomaceae</taxon>
        <taxon>Talaromyces</taxon>
        <taxon>Talaromyces sect. Bacilispori</taxon>
    </lineage>
</organism>
<keyword evidence="3" id="KW-1185">Reference proteome</keyword>
<dbReference type="Proteomes" id="UP001201262">
    <property type="component" value="Unassembled WGS sequence"/>
</dbReference>
<accession>A0AAD4PW67</accession>
<evidence type="ECO:0000256" key="1">
    <source>
        <dbReference type="SAM" id="Phobius"/>
    </source>
</evidence>
<comment type="caution">
    <text evidence="2">The sequence shown here is derived from an EMBL/GenBank/DDBJ whole genome shotgun (WGS) entry which is preliminary data.</text>
</comment>
<evidence type="ECO:0000313" key="3">
    <source>
        <dbReference type="Proteomes" id="UP001201262"/>
    </source>
</evidence>